<dbReference type="eggNOG" id="ENOG5033AGN">
    <property type="taxonomic scope" value="Bacteria"/>
</dbReference>
<protein>
    <submittedName>
        <fullName evidence="1">Glutaminyl-tRNA synthetase</fullName>
    </submittedName>
</protein>
<accession>T2KMT4</accession>
<keyword evidence="1" id="KW-0436">Ligase</keyword>
<keyword evidence="1" id="KW-0030">Aminoacyl-tRNA synthetase</keyword>
<gene>
    <name evidence="1" type="ORF">BN863_20290</name>
</gene>
<organism evidence="1 2">
    <name type="scientific">Formosa agariphila (strain DSM 15362 / KCTC 12365 / LMG 23005 / KMM 3901 / M-2Alg 35-1)</name>
    <dbReference type="NCBI Taxonomy" id="1347342"/>
    <lineage>
        <taxon>Bacteria</taxon>
        <taxon>Pseudomonadati</taxon>
        <taxon>Bacteroidota</taxon>
        <taxon>Flavobacteriia</taxon>
        <taxon>Flavobacteriales</taxon>
        <taxon>Flavobacteriaceae</taxon>
        <taxon>Formosa</taxon>
    </lineage>
</organism>
<dbReference type="OrthoDB" id="1149272at2"/>
<dbReference type="HOGENOM" id="CLU_194524_1_0_10"/>
<dbReference type="RefSeq" id="WP_038530168.1">
    <property type="nucleotide sequence ID" value="NZ_HG315671.1"/>
</dbReference>
<dbReference type="STRING" id="1347342.BN863_20290"/>
<dbReference type="Proteomes" id="UP000016160">
    <property type="component" value="Chromosome"/>
</dbReference>
<dbReference type="PATRIC" id="fig|1347342.6.peg.2033"/>
<reference evidence="1 2" key="1">
    <citation type="journal article" date="2013" name="Appl. Environ. Microbiol.">
        <title>The genome of the alga-associated marine flavobacterium Formosa agariphila KMM 3901T reveals a broad potential for degradation of algal polysaccharides.</title>
        <authorList>
            <person name="Mann A.J."/>
            <person name="Hahnke R.L."/>
            <person name="Huang S."/>
            <person name="Werner J."/>
            <person name="Xing P."/>
            <person name="Barbeyron T."/>
            <person name="Huettel B."/>
            <person name="Stueber K."/>
            <person name="Reinhardt R."/>
            <person name="Harder J."/>
            <person name="Gloeckner F.O."/>
            <person name="Amann R.I."/>
            <person name="Teeling H."/>
        </authorList>
    </citation>
    <scope>NUCLEOTIDE SEQUENCE [LARGE SCALE GENOMIC DNA]</scope>
    <source>
        <strain evidence="2">DSM 15362 / KCTC 12365 / LMG 23005 / KMM 3901</strain>
    </source>
</reference>
<name>T2KMT4_FORAG</name>
<sequence>MKKVYNSFDEINYELKRLDLERKIAWEELKGLKGDVKEDLQPLNWVQTALSYTAKIGSFVMFKKFMK</sequence>
<dbReference type="GO" id="GO:0004812">
    <property type="term" value="F:aminoacyl-tRNA ligase activity"/>
    <property type="evidence" value="ECO:0007669"/>
    <property type="project" value="UniProtKB-KW"/>
</dbReference>
<evidence type="ECO:0000313" key="2">
    <source>
        <dbReference type="Proteomes" id="UP000016160"/>
    </source>
</evidence>
<keyword evidence="2" id="KW-1185">Reference proteome</keyword>
<proteinExistence type="predicted"/>
<dbReference type="AlphaFoldDB" id="T2KMT4"/>
<evidence type="ECO:0000313" key="1">
    <source>
        <dbReference type="EMBL" id="CDF79741.1"/>
    </source>
</evidence>
<dbReference type="EMBL" id="HG315671">
    <property type="protein sequence ID" value="CDF79741.1"/>
    <property type="molecule type" value="Genomic_DNA"/>
</dbReference>